<gene>
    <name evidence="2" type="ORF">TRP8649_03621</name>
</gene>
<proteinExistence type="predicted"/>
<evidence type="ECO:0000256" key="1">
    <source>
        <dbReference type="SAM" id="SignalP"/>
    </source>
</evidence>
<name>A0A238JGD7_9RHOB</name>
<reference evidence="3" key="1">
    <citation type="submission" date="2017-05" db="EMBL/GenBank/DDBJ databases">
        <authorList>
            <person name="Rodrigo-Torres L."/>
            <person name="Arahal R. D."/>
            <person name="Lucena T."/>
        </authorList>
    </citation>
    <scope>NUCLEOTIDE SEQUENCE [LARGE SCALE GENOMIC DNA]</scope>
    <source>
        <strain evidence="3">CECT 8649</strain>
    </source>
</reference>
<organism evidence="2 3">
    <name type="scientific">Pelagimonas phthalicica</name>
    <dbReference type="NCBI Taxonomy" id="1037362"/>
    <lineage>
        <taxon>Bacteria</taxon>
        <taxon>Pseudomonadati</taxon>
        <taxon>Pseudomonadota</taxon>
        <taxon>Alphaproteobacteria</taxon>
        <taxon>Rhodobacterales</taxon>
        <taxon>Roseobacteraceae</taxon>
        <taxon>Pelagimonas</taxon>
    </lineage>
</organism>
<dbReference type="AlphaFoldDB" id="A0A238JGD7"/>
<keyword evidence="3" id="KW-1185">Reference proteome</keyword>
<keyword evidence="1" id="KW-0732">Signal</keyword>
<feature type="signal peptide" evidence="1">
    <location>
        <begin position="1"/>
        <end position="28"/>
    </location>
</feature>
<dbReference type="Proteomes" id="UP000225972">
    <property type="component" value="Unassembled WGS sequence"/>
</dbReference>
<protein>
    <recommendedName>
        <fullName evidence="4">Secreted protein</fullName>
    </recommendedName>
</protein>
<sequence length="290" mass="31271">MKHLIGMKTLLKLCVLSASLTLPKAALADEANLPKLLAQCGEGSVLSDCPNKCKPACTDVDFLIKNADGCAAAISAAPGADAAQCVSQPVVELTTLGKCVELARSTSREANAIIKSDPEWLKLYNAFFSELPDCAASDEAVSKMFECLAEETGLVQLEYTELGTIDTGEGELNPDRLRELACTIPEERMLTMVVGAKGLRGRATVLDGNLGDISTCRKNYTLWLDERGDFCSNGNFPNCELVINFFQDDLRKSLDGAEAQSKQISSMLTDLNRDLDAIFTLGFIGPQKCE</sequence>
<evidence type="ECO:0008006" key="4">
    <source>
        <dbReference type="Google" id="ProtNLM"/>
    </source>
</evidence>
<evidence type="ECO:0000313" key="2">
    <source>
        <dbReference type="EMBL" id="SMX29485.1"/>
    </source>
</evidence>
<accession>A0A238JGD7</accession>
<evidence type="ECO:0000313" key="3">
    <source>
        <dbReference type="Proteomes" id="UP000225972"/>
    </source>
</evidence>
<dbReference type="EMBL" id="FXXP01000002">
    <property type="protein sequence ID" value="SMX29485.1"/>
    <property type="molecule type" value="Genomic_DNA"/>
</dbReference>
<feature type="chain" id="PRO_5012624549" description="Secreted protein" evidence="1">
    <location>
        <begin position="29"/>
        <end position="290"/>
    </location>
</feature>